<dbReference type="EMBL" id="VZAH01000013">
    <property type="protein sequence ID" value="MQP13122.1"/>
    <property type="molecule type" value="Genomic_DNA"/>
</dbReference>
<feature type="transmembrane region" description="Helical" evidence="1">
    <location>
        <begin position="118"/>
        <end position="136"/>
    </location>
</feature>
<dbReference type="AlphaFoldDB" id="A0A6G1VJC0"/>
<keyword evidence="1" id="KW-1133">Transmembrane helix</keyword>
<feature type="transmembrane region" description="Helical" evidence="1">
    <location>
        <begin position="213"/>
        <end position="235"/>
    </location>
</feature>
<feature type="transmembrane region" description="Helical" evidence="1">
    <location>
        <begin position="313"/>
        <end position="332"/>
    </location>
</feature>
<gene>
    <name evidence="2" type="ORF">F7D25_01550</name>
</gene>
<dbReference type="RefSeq" id="WP_153089734.1">
    <property type="nucleotide sequence ID" value="NZ_VZAH01000013.1"/>
</dbReference>
<evidence type="ECO:0008006" key="4">
    <source>
        <dbReference type="Google" id="ProtNLM"/>
    </source>
</evidence>
<comment type="caution">
    <text evidence="2">The sequence shown here is derived from an EMBL/GenBank/DDBJ whole genome shotgun (WGS) entry which is preliminary data.</text>
</comment>
<feature type="transmembrane region" description="Helical" evidence="1">
    <location>
        <begin position="241"/>
        <end position="260"/>
    </location>
</feature>
<evidence type="ECO:0000313" key="2">
    <source>
        <dbReference type="EMBL" id="MQP13122.1"/>
    </source>
</evidence>
<sequence length="395" mass="45944">MNEYCNIEIQKLASSAASGRYLLGYNGKFFEANSYVVELINYLQENADEDVAISKYIEKRQGKYTKEQVRGFIEKFIHPLVHTEAPQKRKQFLYEKELFSASLVDKITPYLVGLFNKWLVCGILIFAVIVDVSYLSQTSNLLDFNKHIDAYSIIGIVMFMLGSSLFHELGHATACRHFGIQHKGIGFGLYLNFPVFYTDVTEIWKLNRQQRNVVNLAGVYFQSYCLIGLIVIYMITPSDLIRYLILSMNFGFLMVLNPFFKFDGYWIASDILGVPNLRRRAQELYGYIYHRLRGTMGRKPYLLELKPCAKYTFMVYSILVNLFMGYYFVYIIPSFVYHFVMSFPSEIEKIVILLSNNMAPPFSLLRNICMQLLFLILILVMIYRIVSPLFSKCKK</sequence>
<dbReference type="Proteomes" id="UP000477980">
    <property type="component" value="Unassembled WGS sequence"/>
</dbReference>
<evidence type="ECO:0000313" key="3">
    <source>
        <dbReference type="Proteomes" id="UP000477980"/>
    </source>
</evidence>
<keyword evidence="1" id="KW-0812">Transmembrane</keyword>
<name>A0A6G1VJC0_9BACT</name>
<reference evidence="2 3" key="1">
    <citation type="submission" date="2019-09" db="EMBL/GenBank/DDBJ databases">
        <title>Distinct polysaccharide growth profiles of human intestinal Prevotella copri isolates.</title>
        <authorList>
            <person name="Fehlner-Peach H."/>
            <person name="Magnabosco C."/>
            <person name="Raghavan V."/>
            <person name="Scher J.U."/>
            <person name="Tett A."/>
            <person name="Cox L.M."/>
            <person name="Gottsegen C."/>
            <person name="Watters A."/>
            <person name="Wiltshire- Gordon J.D."/>
            <person name="Segata N."/>
            <person name="Bonneau R."/>
            <person name="Littman D.R."/>
        </authorList>
    </citation>
    <scope>NUCLEOTIDE SEQUENCE [LARGE SCALE GENOMIC DNA]</scope>
    <source>
        <strain evidence="3">iAA917</strain>
    </source>
</reference>
<organism evidence="2 3">
    <name type="scientific">Segatella copri</name>
    <dbReference type="NCBI Taxonomy" id="165179"/>
    <lineage>
        <taxon>Bacteria</taxon>
        <taxon>Pseudomonadati</taxon>
        <taxon>Bacteroidota</taxon>
        <taxon>Bacteroidia</taxon>
        <taxon>Bacteroidales</taxon>
        <taxon>Prevotellaceae</taxon>
        <taxon>Segatella</taxon>
    </lineage>
</organism>
<proteinExistence type="predicted"/>
<dbReference type="OrthoDB" id="9759690at2"/>
<accession>A0A6G1VJC0</accession>
<evidence type="ECO:0000256" key="1">
    <source>
        <dbReference type="SAM" id="Phobius"/>
    </source>
</evidence>
<protein>
    <recommendedName>
        <fullName evidence="4">Peptide zinc metalloprotease protein</fullName>
    </recommendedName>
</protein>
<feature type="transmembrane region" description="Helical" evidence="1">
    <location>
        <begin position="364"/>
        <end position="386"/>
    </location>
</feature>
<feature type="transmembrane region" description="Helical" evidence="1">
    <location>
        <begin position="148"/>
        <end position="166"/>
    </location>
</feature>
<keyword evidence="1" id="KW-0472">Membrane</keyword>